<dbReference type="GO" id="GO:0016616">
    <property type="term" value="F:oxidoreductase activity, acting on the CH-OH group of donors, NAD or NADP as acceptor"/>
    <property type="evidence" value="ECO:0007669"/>
    <property type="project" value="UniProtKB-ARBA"/>
</dbReference>
<evidence type="ECO:0000256" key="5">
    <source>
        <dbReference type="ARBA" id="ARBA00023002"/>
    </source>
</evidence>
<dbReference type="EMBL" id="CP121194">
    <property type="protein sequence ID" value="XBH11340.1"/>
    <property type="molecule type" value="Genomic_DNA"/>
</dbReference>
<gene>
    <name evidence="8" type="ORF">P4G45_06355</name>
    <name evidence="9" type="ORF">P8936_06585</name>
</gene>
<evidence type="ECO:0000313" key="8">
    <source>
        <dbReference type="EMBL" id="XBH11340.1"/>
    </source>
</evidence>
<dbReference type="SMART" id="SM00829">
    <property type="entry name" value="PKS_ER"/>
    <property type="match status" value="1"/>
</dbReference>
<evidence type="ECO:0000256" key="6">
    <source>
        <dbReference type="RuleBase" id="RU361277"/>
    </source>
</evidence>
<dbReference type="InterPro" id="IPR011032">
    <property type="entry name" value="GroES-like_sf"/>
</dbReference>
<dbReference type="PROSITE" id="PS00059">
    <property type="entry name" value="ADH_ZINC"/>
    <property type="match status" value="1"/>
</dbReference>
<dbReference type="Pfam" id="PF08240">
    <property type="entry name" value="ADH_N"/>
    <property type="match status" value="1"/>
</dbReference>
<keyword evidence="3 6" id="KW-0479">Metal-binding</keyword>
<dbReference type="FunFam" id="3.40.50.720:FF:000003">
    <property type="entry name" value="S-(hydroxymethyl)glutathione dehydrogenase"/>
    <property type="match status" value="1"/>
</dbReference>
<dbReference type="RefSeq" id="WP_348268831.1">
    <property type="nucleotide sequence ID" value="NZ_CP121194.1"/>
</dbReference>
<keyword evidence="4 6" id="KW-0862">Zinc</keyword>
<evidence type="ECO:0000313" key="9">
    <source>
        <dbReference type="EMBL" id="XBH14819.1"/>
    </source>
</evidence>
<dbReference type="Gene3D" id="3.40.50.720">
    <property type="entry name" value="NAD(P)-binding Rossmann-like Domain"/>
    <property type="match status" value="1"/>
</dbReference>
<reference evidence="9" key="1">
    <citation type="submission" date="2023-03" db="EMBL/GenBank/DDBJ databases">
        <title>Edaphobacter sp.</title>
        <authorList>
            <person name="Huber K.J."/>
            <person name="Papendorf J."/>
            <person name="Pilke C."/>
            <person name="Bunk B."/>
            <person name="Sproeer C."/>
            <person name="Pester M."/>
        </authorList>
    </citation>
    <scope>NUCLEOTIDE SEQUENCE</scope>
    <source>
        <strain evidence="8">DSM 109919</strain>
        <strain evidence="9">DSM 109920</strain>
    </source>
</reference>
<dbReference type="PANTHER" id="PTHR43350:SF19">
    <property type="entry name" value="D-GULOSIDE 3-DEHYDROGENASE"/>
    <property type="match status" value="1"/>
</dbReference>
<protein>
    <submittedName>
        <fullName evidence="9">Alcohol dehydrogenase catalytic domain-containing protein</fullName>
    </submittedName>
</protein>
<dbReference type="SUPFAM" id="SSF50129">
    <property type="entry name" value="GroES-like"/>
    <property type="match status" value="2"/>
</dbReference>
<dbReference type="InterPro" id="IPR013154">
    <property type="entry name" value="ADH-like_N"/>
</dbReference>
<feature type="domain" description="Enoyl reductase (ER)" evidence="7">
    <location>
        <begin position="12"/>
        <end position="354"/>
    </location>
</feature>
<dbReference type="SUPFAM" id="SSF51735">
    <property type="entry name" value="NAD(P)-binding Rossmann-fold domains"/>
    <property type="match status" value="1"/>
</dbReference>
<evidence type="ECO:0000256" key="4">
    <source>
        <dbReference type="ARBA" id="ARBA00022833"/>
    </source>
</evidence>
<accession>A0AAU7D1W1</accession>
<name>A0AAU7DAT3_9BACT</name>
<evidence type="ECO:0000259" key="7">
    <source>
        <dbReference type="SMART" id="SM00829"/>
    </source>
</evidence>
<dbReference type="GO" id="GO:0008270">
    <property type="term" value="F:zinc ion binding"/>
    <property type="evidence" value="ECO:0007669"/>
    <property type="project" value="InterPro"/>
</dbReference>
<dbReference type="EMBL" id="CP121195">
    <property type="protein sequence ID" value="XBH14819.1"/>
    <property type="molecule type" value="Genomic_DNA"/>
</dbReference>
<dbReference type="KEGG" id="epl:P4G45_06355"/>
<evidence type="ECO:0000256" key="1">
    <source>
        <dbReference type="ARBA" id="ARBA00001947"/>
    </source>
</evidence>
<dbReference type="InterPro" id="IPR020843">
    <property type="entry name" value="ER"/>
</dbReference>
<proteinExistence type="inferred from homology"/>
<dbReference type="AlphaFoldDB" id="A0AAU7DAT3"/>
<comment type="cofactor">
    <cofactor evidence="1 6">
        <name>Zn(2+)</name>
        <dbReference type="ChEBI" id="CHEBI:29105"/>
    </cofactor>
</comment>
<accession>A0AAU7DAT3</accession>
<comment type="similarity">
    <text evidence="2 6">Belongs to the zinc-containing alcohol dehydrogenase family.</text>
</comment>
<dbReference type="Pfam" id="PF00107">
    <property type="entry name" value="ADH_zinc_N"/>
    <property type="match status" value="1"/>
</dbReference>
<dbReference type="PANTHER" id="PTHR43350">
    <property type="entry name" value="NAD-DEPENDENT ALCOHOL DEHYDROGENASE"/>
    <property type="match status" value="1"/>
</dbReference>
<sequence length="357" mass="37982">MDVSAAVTDGEGVFVIETIGIDAPARGEVLVAIKASGVCHTDWDSLYWKKRLVLGHEGAGEVLAVGEGVTQFEPGDRIMLNWAIPCGVCFQCKRCNENICENRGTVPDERYHHDRGPLNASFNLGTMATHAIVPEAAVLKLPSGVPYEVAAIMGCAVMTGFGSAVNAAQVAEGSTVVVLGCGGVGLSTILGALYRKAARVIAVDVNPARLEFATLFGATETLLADRKDKGLLDAAKEVKRLNGGRGADYAFECTAVPELGAAPLAVVRSGGTAIGVSGIEQVVPLDMELFEWNKTYINPLYGSCRPQRDFPLLIDLYLKKQLPLDAMVTRTYPLVSLDQAFKDMHAGINSKGVLVFD</sequence>
<dbReference type="Gene3D" id="3.90.180.10">
    <property type="entry name" value="Medium-chain alcohol dehydrogenases, catalytic domain"/>
    <property type="match status" value="1"/>
</dbReference>
<dbReference type="InterPro" id="IPR036291">
    <property type="entry name" value="NAD(P)-bd_dom_sf"/>
</dbReference>
<dbReference type="InterPro" id="IPR002328">
    <property type="entry name" value="ADH_Zn_CS"/>
</dbReference>
<evidence type="ECO:0000256" key="3">
    <source>
        <dbReference type="ARBA" id="ARBA00022723"/>
    </source>
</evidence>
<evidence type="ECO:0000256" key="2">
    <source>
        <dbReference type="ARBA" id="ARBA00008072"/>
    </source>
</evidence>
<keyword evidence="5" id="KW-0560">Oxidoreductase</keyword>
<dbReference type="InterPro" id="IPR013149">
    <property type="entry name" value="ADH-like_C"/>
</dbReference>
<organism evidence="9">
    <name type="scientific">Edaphobacter paludis</name>
    <dbReference type="NCBI Taxonomy" id="3035702"/>
    <lineage>
        <taxon>Bacteria</taxon>
        <taxon>Pseudomonadati</taxon>
        <taxon>Acidobacteriota</taxon>
        <taxon>Terriglobia</taxon>
        <taxon>Terriglobales</taxon>
        <taxon>Acidobacteriaceae</taxon>
        <taxon>Edaphobacter</taxon>
    </lineage>
</organism>